<dbReference type="GO" id="GO:0016020">
    <property type="term" value="C:membrane"/>
    <property type="evidence" value="ECO:0007669"/>
    <property type="project" value="UniProtKB-SubCell"/>
</dbReference>
<accession>A0A841JTK4</accession>
<dbReference type="RefSeq" id="WP_184084718.1">
    <property type="nucleotide sequence ID" value="NZ_JACHEK010000003.1"/>
</dbReference>
<evidence type="ECO:0000256" key="3">
    <source>
        <dbReference type="ARBA" id="ARBA00022989"/>
    </source>
</evidence>
<reference evidence="6 7" key="1">
    <citation type="submission" date="2020-08" db="EMBL/GenBank/DDBJ databases">
        <title>Genomic Encyclopedia of Type Strains, Phase IV (KMG-IV): sequencing the most valuable type-strain genomes for metagenomic binning, comparative biology and taxonomic classification.</title>
        <authorList>
            <person name="Goeker M."/>
        </authorList>
    </citation>
    <scope>NUCLEOTIDE SEQUENCE [LARGE SCALE GENOMIC DNA]</scope>
    <source>
        <strain evidence="6 7">DSM 103733</strain>
    </source>
</reference>
<evidence type="ECO:0000256" key="2">
    <source>
        <dbReference type="ARBA" id="ARBA00022692"/>
    </source>
</evidence>
<name>A0A841JTK4_9BACT</name>
<keyword evidence="7" id="KW-1185">Reference proteome</keyword>
<dbReference type="EMBL" id="JACHEK010000003">
    <property type="protein sequence ID" value="MBB6143835.1"/>
    <property type="molecule type" value="Genomic_DNA"/>
</dbReference>
<evidence type="ECO:0000256" key="5">
    <source>
        <dbReference type="SAM" id="Phobius"/>
    </source>
</evidence>
<dbReference type="InterPro" id="IPR032808">
    <property type="entry name" value="DoxX"/>
</dbReference>
<keyword evidence="3 5" id="KW-1133">Transmembrane helix</keyword>
<evidence type="ECO:0000313" key="6">
    <source>
        <dbReference type="EMBL" id="MBB6143835.1"/>
    </source>
</evidence>
<dbReference type="Pfam" id="PF07681">
    <property type="entry name" value="DoxX"/>
    <property type="match status" value="1"/>
</dbReference>
<sequence>MPFLLLLLGRILFVSYFIAMGMSHLINFREHSLLLKRKGVPLPRAATVLTVVMMVLGGVFVLFDWHGWIGSVLLFGIIFPAPFFLHRFWNETDSYMRLSEFAHMLKDLSLAGAAILLLS</sequence>
<keyword evidence="4 5" id="KW-0472">Membrane</keyword>
<feature type="transmembrane region" description="Helical" evidence="5">
    <location>
        <begin position="46"/>
        <end position="63"/>
    </location>
</feature>
<dbReference type="Proteomes" id="UP000538666">
    <property type="component" value="Unassembled WGS sequence"/>
</dbReference>
<evidence type="ECO:0000313" key="7">
    <source>
        <dbReference type="Proteomes" id="UP000538666"/>
    </source>
</evidence>
<organism evidence="6 7">
    <name type="scientific">Silvibacterium bohemicum</name>
    <dbReference type="NCBI Taxonomy" id="1577686"/>
    <lineage>
        <taxon>Bacteria</taxon>
        <taxon>Pseudomonadati</taxon>
        <taxon>Acidobacteriota</taxon>
        <taxon>Terriglobia</taxon>
        <taxon>Terriglobales</taxon>
        <taxon>Acidobacteriaceae</taxon>
        <taxon>Silvibacterium</taxon>
    </lineage>
</organism>
<protein>
    <submittedName>
        <fullName evidence="6">Putative membrane protein YphA (DoxX/SURF4 family)</fullName>
    </submittedName>
</protein>
<keyword evidence="2 5" id="KW-0812">Transmembrane</keyword>
<dbReference type="AlphaFoldDB" id="A0A841JTK4"/>
<comment type="caution">
    <text evidence="6">The sequence shown here is derived from an EMBL/GenBank/DDBJ whole genome shotgun (WGS) entry which is preliminary data.</text>
</comment>
<feature type="transmembrane region" description="Helical" evidence="5">
    <location>
        <begin position="6"/>
        <end position="26"/>
    </location>
</feature>
<evidence type="ECO:0000256" key="1">
    <source>
        <dbReference type="ARBA" id="ARBA00004141"/>
    </source>
</evidence>
<evidence type="ECO:0000256" key="4">
    <source>
        <dbReference type="ARBA" id="ARBA00023136"/>
    </source>
</evidence>
<gene>
    <name evidence="6" type="ORF">HNQ77_001784</name>
</gene>
<proteinExistence type="predicted"/>
<feature type="transmembrane region" description="Helical" evidence="5">
    <location>
        <begin position="69"/>
        <end position="89"/>
    </location>
</feature>
<comment type="subcellular location">
    <subcellularLocation>
        <location evidence="1">Membrane</location>
        <topology evidence="1">Multi-pass membrane protein</topology>
    </subcellularLocation>
</comment>